<sequence>MEESNDSGTIPQGVGTAGGAGKRGGKGQPPTLPPSFPREGYVVWFYAHDRYLG</sequence>
<organism evidence="2 3">
    <name type="scientific">Pandoraea pulmonicola</name>
    <dbReference type="NCBI Taxonomy" id="93221"/>
    <lineage>
        <taxon>Bacteria</taxon>
        <taxon>Pseudomonadati</taxon>
        <taxon>Pseudomonadota</taxon>
        <taxon>Betaproteobacteria</taxon>
        <taxon>Burkholderiales</taxon>
        <taxon>Burkholderiaceae</taxon>
        <taxon>Pandoraea</taxon>
    </lineage>
</organism>
<evidence type="ECO:0000313" key="2">
    <source>
        <dbReference type="EMBL" id="SUA89788.1"/>
    </source>
</evidence>
<dbReference type="Proteomes" id="UP000254589">
    <property type="component" value="Unassembled WGS sequence"/>
</dbReference>
<feature type="compositionally biased region" description="Polar residues" evidence="1">
    <location>
        <begin position="1"/>
        <end position="10"/>
    </location>
</feature>
<gene>
    <name evidence="2" type="ORF">NCTC13159_01259</name>
</gene>
<dbReference type="AlphaFoldDB" id="A0AAJ4ZAH8"/>
<comment type="caution">
    <text evidence="2">The sequence shown here is derived from an EMBL/GenBank/DDBJ whole genome shotgun (WGS) entry which is preliminary data.</text>
</comment>
<dbReference type="EMBL" id="UGSJ01000001">
    <property type="protein sequence ID" value="SUA89788.1"/>
    <property type="molecule type" value="Genomic_DNA"/>
</dbReference>
<feature type="region of interest" description="Disordered" evidence="1">
    <location>
        <begin position="1"/>
        <end position="38"/>
    </location>
</feature>
<evidence type="ECO:0000313" key="3">
    <source>
        <dbReference type="Proteomes" id="UP000254589"/>
    </source>
</evidence>
<accession>A0AAJ4ZAH8</accession>
<reference evidence="2 3" key="1">
    <citation type="submission" date="2018-06" db="EMBL/GenBank/DDBJ databases">
        <authorList>
            <consortium name="Pathogen Informatics"/>
            <person name="Doyle S."/>
        </authorList>
    </citation>
    <scope>NUCLEOTIDE SEQUENCE [LARGE SCALE GENOMIC DNA]</scope>
    <source>
        <strain evidence="2 3">NCTC13159</strain>
    </source>
</reference>
<evidence type="ECO:0000256" key="1">
    <source>
        <dbReference type="SAM" id="MobiDB-lite"/>
    </source>
</evidence>
<proteinExistence type="predicted"/>
<name>A0AAJ4ZAH8_PANPU</name>
<protein>
    <submittedName>
        <fullName evidence="2">Uncharacterized protein</fullName>
    </submittedName>
</protein>